<feature type="domain" description="HTH LytTR-type" evidence="1">
    <location>
        <begin position="1"/>
        <end position="104"/>
    </location>
</feature>
<gene>
    <name evidence="2" type="ORF">BBD42_12935</name>
</gene>
<dbReference type="Pfam" id="PF04397">
    <property type="entry name" value="LytTR"/>
    <property type="match status" value="1"/>
</dbReference>
<organism evidence="2">
    <name type="scientific">Paenibacillus sp. BIHB 4019</name>
    <dbReference type="NCBI Taxonomy" id="1870819"/>
    <lineage>
        <taxon>Bacteria</taxon>
        <taxon>Bacillati</taxon>
        <taxon>Bacillota</taxon>
        <taxon>Bacilli</taxon>
        <taxon>Bacillales</taxon>
        <taxon>Paenibacillaceae</taxon>
        <taxon>Paenibacillus</taxon>
    </lineage>
</organism>
<dbReference type="PROSITE" id="PS50930">
    <property type="entry name" value="HTH_LYTTR"/>
    <property type="match status" value="1"/>
</dbReference>
<dbReference type="AlphaFoldDB" id="A0A1B2DHW2"/>
<accession>A0A1B2DHW2</accession>
<dbReference type="Gene3D" id="2.40.50.1020">
    <property type="entry name" value="LytTr DNA-binding domain"/>
    <property type="match status" value="1"/>
</dbReference>
<protein>
    <recommendedName>
        <fullName evidence="1">HTH LytTR-type domain-containing protein</fullName>
    </recommendedName>
</protein>
<dbReference type="GO" id="GO:0003677">
    <property type="term" value="F:DNA binding"/>
    <property type="evidence" value="ECO:0007669"/>
    <property type="project" value="InterPro"/>
</dbReference>
<evidence type="ECO:0000313" key="2">
    <source>
        <dbReference type="EMBL" id="ANY67275.1"/>
    </source>
</evidence>
<dbReference type="InterPro" id="IPR007492">
    <property type="entry name" value="LytTR_DNA-bd_dom"/>
</dbReference>
<proteinExistence type="predicted"/>
<evidence type="ECO:0000259" key="1">
    <source>
        <dbReference type="PROSITE" id="PS50930"/>
    </source>
</evidence>
<dbReference type="RefSeq" id="WP_099518484.1">
    <property type="nucleotide sequence ID" value="NZ_CP016808.1"/>
</dbReference>
<dbReference type="EMBL" id="CP016808">
    <property type="protein sequence ID" value="ANY67275.1"/>
    <property type="molecule type" value="Genomic_DNA"/>
</dbReference>
<dbReference type="SMART" id="SM00850">
    <property type="entry name" value="LytTR"/>
    <property type="match status" value="1"/>
</dbReference>
<name>A0A1B2DHW2_9BACL</name>
<reference evidence="2" key="1">
    <citation type="submission" date="2016-08" db="EMBL/GenBank/DDBJ databases">
        <title>Complete Genome Seqeunce of Paenibacillus sp. BIHB 4019 from tea rhizoplane.</title>
        <authorList>
            <person name="Thakur R."/>
            <person name="Swarnkar M.K."/>
            <person name="Gulati A."/>
        </authorList>
    </citation>
    <scope>NUCLEOTIDE SEQUENCE [LARGE SCALE GENOMIC DNA]</scope>
    <source>
        <strain evidence="2">BIHB4019</strain>
    </source>
</reference>
<sequence length="116" mass="13514">MPMPVFNDNNDLVYIEIQEIYSIHKDSKSRKIIVTAACGKYYLPSTIEQVDSIMSDAGFFLIDKNRIINVDQVKEYYDGQVHVDGSYYDVAKRKRRKLQNLIEKRSRDTNGHYSST</sequence>